<organism evidence="1 2">
    <name type="scientific">Bradyrhizobium brasilense</name>
    <dbReference type="NCBI Taxonomy" id="1419277"/>
    <lineage>
        <taxon>Bacteria</taxon>
        <taxon>Pseudomonadati</taxon>
        <taxon>Pseudomonadota</taxon>
        <taxon>Alphaproteobacteria</taxon>
        <taxon>Hyphomicrobiales</taxon>
        <taxon>Nitrobacteraceae</taxon>
        <taxon>Bradyrhizobium</taxon>
    </lineage>
</organism>
<proteinExistence type="predicted"/>
<sequence length="82" mass="8793">MITLPVSSSQSVARNGSVVRDGVVKVAIDPAVFLRCVRSGSDLLVVTRGVKILCVEGFFTSGDAQSPQLILVHNGKEWPVER</sequence>
<gene>
    <name evidence="1" type="ORF">SAMN05216337_1007107</name>
</gene>
<evidence type="ECO:0000313" key="1">
    <source>
        <dbReference type="EMBL" id="SDD07432.1"/>
    </source>
</evidence>
<protein>
    <submittedName>
        <fullName evidence="1">Uncharacterized protein</fullName>
    </submittedName>
</protein>
<name>A0A1G6RRZ4_9BRAD</name>
<dbReference type="AlphaFoldDB" id="A0A1G6RRZ4"/>
<evidence type="ECO:0000313" key="2">
    <source>
        <dbReference type="Proteomes" id="UP000199245"/>
    </source>
</evidence>
<dbReference type="RefSeq" id="WP_143029527.1">
    <property type="nucleotide sequence ID" value="NZ_FMZW01000007.1"/>
</dbReference>
<dbReference type="EMBL" id="FMZW01000007">
    <property type="protein sequence ID" value="SDD07432.1"/>
    <property type="molecule type" value="Genomic_DNA"/>
</dbReference>
<dbReference type="Proteomes" id="UP000199245">
    <property type="component" value="Unassembled WGS sequence"/>
</dbReference>
<accession>A0A1G6RRZ4</accession>
<reference evidence="1 2" key="1">
    <citation type="submission" date="2016-10" db="EMBL/GenBank/DDBJ databases">
        <authorList>
            <person name="de Groot N.N."/>
        </authorList>
    </citation>
    <scope>NUCLEOTIDE SEQUENCE [LARGE SCALE GENOMIC DNA]</scope>
    <source>
        <strain evidence="1 2">R5</strain>
    </source>
</reference>